<organism evidence="1 2">
    <name type="scientific">Aquilegia coerulea</name>
    <name type="common">Rocky mountain columbine</name>
    <dbReference type="NCBI Taxonomy" id="218851"/>
    <lineage>
        <taxon>Eukaryota</taxon>
        <taxon>Viridiplantae</taxon>
        <taxon>Streptophyta</taxon>
        <taxon>Embryophyta</taxon>
        <taxon>Tracheophyta</taxon>
        <taxon>Spermatophyta</taxon>
        <taxon>Magnoliopsida</taxon>
        <taxon>Ranunculales</taxon>
        <taxon>Ranunculaceae</taxon>
        <taxon>Thalictroideae</taxon>
        <taxon>Aquilegia</taxon>
    </lineage>
</organism>
<dbReference type="Proteomes" id="UP000230069">
    <property type="component" value="Unassembled WGS sequence"/>
</dbReference>
<dbReference type="InParanoid" id="A0A2G5D0E0"/>
<dbReference type="AlphaFoldDB" id="A0A2G5D0E0"/>
<accession>A0A2G5D0E0</accession>
<sequence>MRRLIPLFHSSQVWKRLWLAVRLFNVDYNSSTTPTMFFFSISNNLLINDSSIPQQLQLSSLSRDYEQTIKTENLHSRRRWTSVELITHAASL</sequence>
<gene>
    <name evidence="1" type="ORF">AQUCO_03100026v1</name>
</gene>
<protein>
    <submittedName>
        <fullName evidence="1">Uncharacterized protein</fullName>
    </submittedName>
</protein>
<keyword evidence="2" id="KW-1185">Reference proteome</keyword>
<reference evidence="1 2" key="1">
    <citation type="submission" date="2017-09" db="EMBL/GenBank/DDBJ databases">
        <title>WGS assembly of Aquilegia coerulea Goldsmith.</title>
        <authorList>
            <person name="Hodges S."/>
            <person name="Kramer E."/>
            <person name="Nordborg M."/>
            <person name="Tomkins J."/>
            <person name="Borevitz J."/>
            <person name="Derieg N."/>
            <person name="Yan J."/>
            <person name="Mihaltcheva S."/>
            <person name="Hayes R.D."/>
            <person name="Rokhsar D."/>
        </authorList>
    </citation>
    <scope>NUCLEOTIDE SEQUENCE [LARGE SCALE GENOMIC DNA]</scope>
    <source>
        <strain evidence="2">cv. Goldsmith</strain>
    </source>
</reference>
<name>A0A2G5D0E0_AQUCA</name>
<proteinExistence type="predicted"/>
<evidence type="ECO:0000313" key="1">
    <source>
        <dbReference type="EMBL" id="PIA36992.1"/>
    </source>
</evidence>
<dbReference type="EMBL" id="KZ305048">
    <property type="protein sequence ID" value="PIA36992.1"/>
    <property type="molecule type" value="Genomic_DNA"/>
</dbReference>
<evidence type="ECO:0000313" key="2">
    <source>
        <dbReference type="Proteomes" id="UP000230069"/>
    </source>
</evidence>